<name>A0A7K1FLV6_9ACTN</name>
<dbReference type="AlphaFoldDB" id="A0A7K1FLV6"/>
<gene>
    <name evidence="3" type="ORF">GIS00_07955</name>
</gene>
<evidence type="ECO:0000313" key="4">
    <source>
        <dbReference type="Proteomes" id="UP000460221"/>
    </source>
</evidence>
<reference evidence="3 4" key="1">
    <citation type="submission" date="2019-11" db="EMBL/GenBank/DDBJ databases">
        <authorList>
            <person name="Jiang L.-Q."/>
        </authorList>
    </citation>
    <scope>NUCLEOTIDE SEQUENCE [LARGE SCALE GENOMIC DNA]</scope>
    <source>
        <strain evidence="3 4">YIM 132087</strain>
    </source>
</reference>
<dbReference type="PANTHER" id="PTHR43194:SF2">
    <property type="entry name" value="PEROXISOMAL MEMBRANE PROTEIN LPX1"/>
    <property type="match status" value="1"/>
</dbReference>
<protein>
    <submittedName>
        <fullName evidence="3">Alpha/beta fold hydrolase</fullName>
    </submittedName>
</protein>
<dbReference type="GO" id="GO:0016787">
    <property type="term" value="F:hydrolase activity"/>
    <property type="evidence" value="ECO:0007669"/>
    <property type="project" value="UniProtKB-KW"/>
</dbReference>
<evidence type="ECO:0000313" key="3">
    <source>
        <dbReference type="EMBL" id="MTD13874.1"/>
    </source>
</evidence>
<dbReference type="InterPro" id="IPR029058">
    <property type="entry name" value="AB_hydrolase_fold"/>
</dbReference>
<accession>A0A7K1FLV6</accession>
<sequence length="279" mass="29343">MVHDPGVATDPVQAGTLDVDGSRIAWWTAGTGPGTPWLLLHGGGAHAGWWRPMAAVVRGRPVVALDLSGHGRSGSRERYSYQGWAQELVAVAGEVCGGPVVVVAHSMHGRTGVAAAARHPDAVAGLVLLDTIIPTRSGEPDPRRPGGPVRQPTREDALRRFRLRPGTGLVDPAILSVLAEESVVQDAGGWTFAFDPRTFEAADLVSINGLVHRVRCPVAVVRGSLSAIATPPMAAEFSAALGRPVVRAEVPGTDHHMMLEDPEGTARVLGASVRALRIR</sequence>
<dbReference type="SUPFAM" id="SSF53474">
    <property type="entry name" value="alpha/beta-Hydrolases"/>
    <property type="match status" value="1"/>
</dbReference>
<feature type="domain" description="AB hydrolase-1" evidence="2">
    <location>
        <begin position="38"/>
        <end position="267"/>
    </location>
</feature>
<evidence type="ECO:0000259" key="2">
    <source>
        <dbReference type="Pfam" id="PF12697"/>
    </source>
</evidence>
<dbReference type="InterPro" id="IPR050228">
    <property type="entry name" value="Carboxylesterase_BioH"/>
</dbReference>
<dbReference type="Gene3D" id="3.40.50.1820">
    <property type="entry name" value="alpha/beta hydrolase"/>
    <property type="match status" value="1"/>
</dbReference>
<dbReference type="EMBL" id="WLYK01000001">
    <property type="protein sequence ID" value="MTD13874.1"/>
    <property type="molecule type" value="Genomic_DNA"/>
</dbReference>
<proteinExistence type="predicted"/>
<keyword evidence="4" id="KW-1185">Reference proteome</keyword>
<dbReference type="Proteomes" id="UP000460221">
    <property type="component" value="Unassembled WGS sequence"/>
</dbReference>
<keyword evidence="3" id="KW-0378">Hydrolase</keyword>
<dbReference type="PRINTS" id="PR00111">
    <property type="entry name" value="ABHYDROLASE"/>
</dbReference>
<evidence type="ECO:0000256" key="1">
    <source>
        <dbReference type="SAM" id="MobiDB-lite"/>
    </source>
</evidence>
<comment type="caution">
    <text evidence="3">The sequence shown here is derived from an EMBL/GenBank/DDBJ whole genome shotgun (WGS) entry which is preliminary data.</text>
</comment>
<dbReference type="InterPro" id="IPR000073">
    <property type="entry name" value="AB_hydrolase_1"/>
</dbReference>
<dbReference type="PANTHER" id="PTHR43194">
    <property type="entry name" value="HYDROLASE ALPHA/BETA FOLD FAMILY"/>
    <property type="match status" value="1"/>
</dbReference>
<dbReference type="Pfam" id="PF12697">
    <property type="entry name" value="Abhydrolase_6"/>
    <property type="match status" value="1"/>
</dbReference>
<feature type="region of interest" description="Disordered" evidence="1">
    <location>
        <begin position="134"/>
        <end position="153"/>
    </location>
</feature>
<organism evidence="3 4">
    <name type="scientific">Nakamurella alba</name>
    <dbReference type="NCBI Taxonomy" id="2665158"/>
    <lineage>
        <taxon>Bacteria</taxon>
        <taxon>Bacillati</taxon>
        <taxon>Actinomycetota</taxon>
        <taxon>Actinomycetes</taxon>
        <taxon>Nakamurellales</taxon>
        <taxon>Nakamurellaceae</taxon>
        <taxon>Nakamurella</taxon>
    </lineage>
</organism>